<dbReference type="InterPro" id="IPR013106">
    <property type="entry name" value="Ig_V-set"/>
</dbReference>
<evidence type="ECO:0000256" key="6">
    <source>
        <dbReference type="ARBA" id="ARBA00023319"/>
    </source>
</evidence>
<dbReference type="InterPro" id="IPR007110">
    <property type="entry name" value="Ig-like_dom"/>
</dbReference>
<keyword evidence="2" id="KW-0732">Signal</keyword>
<dbReference type="InterPro" id="IPR050504">
    <property type="entry name" value="IgSF_BTN/MOG"/>
</dbReference>
<dbReference type="InterPro" id="IPR013783">
    <property type="entry name" value="Ig-like_fold"/>
</dbReference>
<evidence type="ECO:0000256" key="2">
    <source>
        <dbReference type="ARBA" id="ARBA00022729"/>
    </source>
</evidence>
<dbReference type="PROSITE" id="PS50835">
    <property type="entry name" value="IG_LIKE"/>
    <property type="match status" value="1"/>
</dbReference>
<evidence type="ECO:0000256" key="5">
    <source>
        <dbReference type="ARBA" id="ARBA00023180"/>
    </source>
</evidence>
<dbReference type="InterPro" id="IPR036179">
    <property type="entry name" value="Ig-like_dom_sf"/>
</dbReference>
<dbReference type="OMA" id="ESLETMW"/>
<dbReference type="FunFam" id="2.60.40.10:FF:000142">
    <property type="entry name" value="V-set domain-containing T-cell activation inhibitor 1"/>
    <property type="match status" value="1"/>
</dbReference>
<evidence type="ECO:0000256" key="1">
    <source>
        <dbReference type="ARBA" id="ARBA00004370"/>
    </source>
</evidence>
<dbReference type="GO" id="GO:0001817">
    <property type="term" value="P:regulation of cytokine production"/>
    <property type="evidence" value="ECO:0007669"/>
    <property type="project" value="TreeGrafter"/>
</dbReference>
<reference evidence="9" key="3">
    <citation type="submission" date="2025-09" db="UniProtKB">
        <authorList>
            <consortium name="Ensembl"/>
        </authorList>
    </citation>
    <scope>IDENTIFICATION</scope>
    <source>
        <strain evidence="9">Guanapo</strain>
    </source>
</reference>
<keyword evidence="5" id="KW-0325">Glycoprotein</keyword>
<keyword evidence="6" id="KW-0393">Immunoglobulin domain</keyword>
<dbReference type="AlphaFoldDB" id="A0A3P9PFK5"/>
<accession>A0A3P9PFK5</accession>
<keyword evidence="4" id="KW-1015">Disulfide bond</keyword>
<keyword evidence="3 7" id="KW-0472">Membrane</keyword>
<keyword evidence="7" id="KW-1133">Transmembrane helix</keyword>
<evidence type="ECO:0000256" key="4">
    <source>
        <dbReference type="ARBA" id="ARBA00023157"/>
    </source>
</evidence>
<dbReference type="GO" id="GO:0009897">
    <property type="term" value="C:external side of plasma membrane"/>
    <property type="evidence" value="ECO:0007669"/>
    <property type="project" value="TreeGrafter"/>
</dbReference>
<reference evidence="10" key="1">
    <citation type="submission" date="2013-11" db="EMBL/GenBank/DDBJ databases">
        <title>The genomic landscape of the Guanapo guppy.</title>
        <authorList>
            <person name="Kuenstner A."/>
            <person name="Dreyer C."/>
        </authorList>
    </citation>
    <scope>NUCLEOTIDE SEQUENCE</scope>
    <source>
        <strain evidence="10">Guanapo</strain>
    </source>
</reference>
<dbReference type="Bgee" id="ENSPREG00000013902">
    <property type="expression patterns" value="Expressed in caudal fin and 1 other cell type or tissue"/>
</dbReference>
<dbReference type="InterPro" id="IPR003599">
    <property type="entry name" value="Ig_sub"/>
</dbReference>
<dbReference type="Gene3D" id="2.60.40.10">
    <property type="entry name" value="Immunoglobulins"/>
    <property type="match status" value="1"/>
</dbReference>
<organism evidence="9 10">
    <name type="scientific">Poecilia reticulata</name>
    <name type="common">Guppy</name>
    <name type="synonym">Acanthophacelus reticulatus</name>
    <dbReference type="NCBI Taxonomy" id="8081"/>
    <lineage>
        <taxon>Eukaryota</taxon>
        <taxon>Metazoa</taxon>
        <taxon>Chordata</taxon>
        <taxon>Craniata</taxon>
        <taxon>Vertebrata</taxon>
        <taxon>Euteleostomi</taxon>
        <taxon>Actinopterygii</taxon>
        <taxon>Neopterygii</taxon>
        <taxon>Teleostei</taxon>
        <taxon>Neoteleostei</taxon>
        <taxon>Acanthomorphata</taxon>
        <taxon>Ovalentaria</taxon>
        <taxon>Atherinomorphae</taxon>
        <taxon>Cyprinodontiformes</taxon>
        <taxon>Poeciliidae</taxon>
        <taxon>Poeciliinae</taxon>
        <taxon>Poecilia</taxon>
    </lineage>
</organism>
<feature type="domain" description="Ig-like" evidence="8">
    <location>
        <begin position="33"/>
        <end position="129"/>
    </location>
</feature>
<evidence type="ECO:0000259" key="8">
    <source>
        <dbReference type="PROSITE" id="PS50835"/>
    </source>
</evidence>
<evidence type="ECO:0000313" key="10">
    <source>
        <dbReference type="Proteomes" id="UP000242638"/>
    </source>
</evidence>
<keyword evidence="10" id="KW-1185">Reference proteome</keyword>
<dbReference type="Ensembl" id="ENSPRET00000020759.1">
    <property type="protein sequence ID" value="ENSPREP00000020545.1"/>
    <property type="gene ID" value="ENSPREG00000013902.1"/>
</dbReference>
<keyword evidence="7" id="KW-0812">Transmembrane</keyword>
<dbReference type="Proteomes" id="UP000242638">
    <property type="component" value="Unassembled WGS sequence"/>
</dbReference>
<dbReference type="SMART" id="SM00406">
    <property type="entry name" value="IGv"/>
    <property type="match status" value="1"/>
</dbReference>
<dbReference type="PANTHER" id="PTHR24100:SF151">
    <property type="entry name" value="ICOS LIGAND"/>
    <property type="match status" value="1"/>
</dbReference>
<reference evidence="9" key="2">
    <citation type="submission" date="2025-08" db="UniProtKB">
        <authorList>
            <consortium name="Ensembl"/>
        </authorList>
    </citation>
    <scope>IDENTIFICATION</scope>
    <source>
        <strain evidence="9">Guanapo</strain>
    </source>
</reference>
<evidence type="ECO:0000256" key="7">
    <source>
        <dbReference type="SAM" id="Phobius"/>
    </source>
</evidence>
<name>A0A3P9PFK5_POERE</name>
<dbReference type="SUPFAM" id="SSF48726">
    <property type="entry name" value="Immunoglobulin"/>
    <property type="match status" value="1"/>
</dbReference>
<dbReference type="GO" id="GO:0005102">
    <property type="term" value="F:signaling receptor binding"/>
    <property type="evidence" value="ECO:0007669"/>
    <property type="project" value="TreeGrafter"/>
</dbReference>
<dbReference type="GO" id="GO:1903037">
    <property type="term" value="P:regulation of leukocyte cell-cell adhesion"/>
    <property type="evidence" value="ECO:0007669"/>
    <property type="project" value="UniProtKB-ARBA"/>
</dbReference>
<dbReference type="GO" id="GO:0050852">
    <property type="term" value="P:T cell receptor signaling pathway"/>
    <property type="evidence" value="ECO:0007669"/>
    <property type="project" value="TreeGrafter"/>
</dbReference>
<protein>
    <submittedName>
        <fullName evidence="9">Coxsackievirus and adenovirus receptor homolog</fullName>
    </submittedName>
</protein>
<dbReference type="SMART" id="SM00409">
    <property type="entry name" value="IG"/>
    <property type="match status" value="1"/>
</dbReference>
<evidence type="ECO:0000256" key="3">
    <source>
        <dbReference type="ARBA" id="ARBA00023136"/>
    </source>
</evidence>
<feature type="transmembrane region" description="Helical" evidence="7">
    <location>
        <begin position="180"/>
        <end position="199"/>
    </location>
</feature>
<comment type="subcellular location">
    <subcellularLocation>
        <location evidence="1">Membrane</location>
    </subcellularLocation>
</comment>
<dbReference type="PANTHER" id="PTHR24100">
    <property type="entry name" value="BUTYROPHILIN"/>
    <property type="match status" value="1"/>
</dbReference>
<proteinExistence type="predicted"/>
<dbReference type="GeneTree" id="ENSGT01090000260338"/>
<evidence type="ECO:0000313" key="9">
    <source>
        <dbReference type="Ensembl" id="ENSPREP00000020545.1"/>
    </source>
</evidence>
<sequence>MTFNESLETMWSAAQFNKTNVSSSTDITGYSEQNVSLPCTTTENKPVVAVEWIRTDLQDEFVLLYRDDQIDPENQHPSFKNRVDLADRRMKDGDVSLVLMNLTTNDTGTYECRVQSEGSLDAKLIRTINLQVSLHPPPGESLSLDQNQQLPGSGFQIRSFVKLIIILSLSAGDKNSANQVGSIGLMVGLILSLLLLVFYF</sequence>
<dbReference type="Pfam" id="PF07686">
    <property type="entry name" value="V-set"/>
    <property type="match status" value="1"/>
</dbReference>
<dbReference type="GO" id="GO:0050863">
    <property type="term" value="P:regulation of T cell activation"/>
    <property type="evidence" value="ECO:0007669"/>
    <property type="project" value="UniProtKB-ARBA"/>
</dbReference>